<reference evidence="1 2" key="1">
    <citation type="submission" date="2018-05" db="EMBL/GenBank/DDBJ databases">
        <title>Streptomyces venezuelae.</title>
        <authorList>
            <person name="Kim W."/>
            <person name="Lee N."/>
            <person name="Cho B.-K."/>
        </authorList>
    </citation>
    <scope>NUCLEOTIDE SEQUENCE [LARGE SCALE GENOMIC DNA]</scope>
    <source>
        <strain evidence="1 2">ATCC 21018</strain>
    </source>
</reference>
<dbReference type="EMBL" id="CP029189">
    <property type="protein sequence ID" value="QES58091.1"/>
    <property type="molecule type" value="Genomic_DNA"/>
</dbReference>
<name>A0A5P2DXU4_STRVZ</name>
<evidence type="ECO:0000313" key="2">
    <source>
        <dbReference type="Proteomes" id="UP000324101"/>
    </source>
</evidence>
<accession>A0A5P2DXU4</accession>
<dbReference type="AlphaFoldDB" id="A0A5P2DXU4"/>
<dbReference type="Proteomes" id="UP000324101">
    <property type="component" value="Chromosome"/>
</dbReference>
<protein>
    <submittedName>
        <fullName evidence="1">Uncharacterized protein</fullName>
    </submittedName>
</protein>
<gene>
    <name evidence="1" type="ORF">DEJ51_31365</name>
</gene>
<evidence type="ECO:0000313" key="1">
    <source>
        <dbReference type="EMBL" id="QES58091.1"/>
    </source>
</evidence>
<organism evidence="1 2">
    <name type="scientific">Streptomyces venezuelae</name>
    <dbReference type="NCBI Taxonomy" id="54571"/>
    <lineage>
        <taxon>Bacteria</taxon>
        <taxon>Bacillati</taxon>
        <taxon>Actinomycetota</taxon>
        <taxon>Actinomycetes</taxon>
        <taxon>Kitasatosporales</taxon>
        <taxon>Streptomycetaceae</taxon>
        <taxon>Streptomyces</taxon>
    </lineage>
</organism>
<sequence length="199" mass="23228">MGRYRDPLLWAAFDFQSRLFSIAGQAFLRVHFVQRHDQVYAVRSTLHVLAEYLGWVEILRRRIYFLDLGNQESNRRVVELFARIGNVLNDDTYPDAHFQLFRSDQRAIGELVLADDEEADRCIGYAEFCARLESDPKFAAWFSRLSDSVVELASLPGRHPRLVDLQVALMDLIDHLDPERERFPQKRRFRLNHVGPPDG</sequence>
<proteinExistence type="predicted"/>